<organism evidence="1 2">
    <name type="scientific">Cryobacterium luteum</name>
    <dbReference type="NCBI Taxonomy" id="1424661"/>
    <lineage>
        <taxon>Bacteria</taxon>
        <taxon>Bacillati</taxon>
        <taxon>Actinomycetota</taxon>
        <taxon>Actinomycetes</taxon>
        <taxon>Micrococcales</taxon>
        <taxon>Microbacteriaceae</taxon>
        <taxon>Cryobacterium</taxon>
    </lineage>
</organism>
<dbReference type="STRING" id="1424661.SAMN05216281_101143"/>
<dbReference type="EMBL" id="SOFF01000031">
    <property type="protein sequence ID" value="TFB88486.1"/>
    <property type="molecule type" value="Genomic_DNA"/>
</dbReference>
<evidence type="ECO:0000313" key="2">
    <source>
        <dbReference type="Proteomes" id="UP000297654"/>
    </source>
</evidence>
<accession>A0A1H8ADY8</accession>
<keyword evidence="2" id="KW-1185">Reference proteome</keyword>
<dbReference type="OrthoDB" id="9788698at2"/>
<dbReference type="GO" id="GO:0004518">
    <property type="term" value="F:nuclease activity"/>
    <property type="evidence" value="ECO:0007669"/>
    <property type="project" value="InterPro"/>
</dbReference>
<reference evidence="1 2" key="1">
    <citation type="submission" date="2019-03" db="EMBL/GenBank/DDBJ databases">
        <title>Genomics of glacier-inhabiting Cryobacterium strains.</title>
        <authorList>
            <person name="Liu Q."/>
            <person name="Xin Y.-H."/>
        </authorList>
    </citation>
    <scope>NUCLEOTIDE SEQUENCE [LARGE SCALE GENOMIC DNA]</scope>
    <source>
        <strain evidence="1 2">Hh15</strain>
    </source>
</reference>
<sequence>MVEVRVLGVAIDSESQHIILLKPIGEPQAVGTVLAIVVGEQEATSTLIALSGEAPPRPLSHDLMKTLIDTVDAHLERVDVTRIDEGIFYAEITLGTAAGPFVLDARPSDSVALALRAGAPIFVADDVLQAEGIPAALVESGGNVEETPDREQSLDEFKDFLEHVDPEDFQS</sequence>
<name>A0A1H8ADY8_9MICO</name>
<evidence type="ECO:0000313" key="1">
    <source>
        <dbReference type="EMBL" id="TFB88486.1"/>
    </source>
</evidence>
<comment type="caution">
    <text evidence="1">The sequence shown here is derived from an EMBL/GenBank/DDBJ whole genome shotgun (WGS) entry which is preliminary data.</text>
</comment>
<dbReference type="PROSITE" id="PS51658">
    <property type="entry name" value="BFN"/>
    <property type="match status" value="1"/>
</dbReference>
<dbReference type="PANTHER" id="PTHR15160">
    <property type="entry name" value="VON HIPPEL-LINDAU PROTEIN"/>
    <property type="match status" value="1"/>
</dbReference>
<dbReference type="Pfam" id="PF02577">
    <property type="entry name" value="BFN_dom"/>
    <property type="match status" value="1"/>
</dbReference>
<protein>
    <submittedName>
        <fullName evidence="1">Bifunctional nuclease family protein</fullName>
    </submittedName>
</protein>
<dbReference type="InterPro" id="IPR003729">
    <property type="entry name" value="Bi_nuclease_dom"/>
</dbReference>
<dbReference type="Gene3D" id="3.10.690.10">
    <property type="entry name" value="Bifunctional nuclease domain"/>
    <property type="match status" value="1"/>
</dbReference>
<dbReference type="Proteomes" id="UP000297654">
    <property type="component" value="Unassembled WGS sequence"/>
</dbReference>
<dbReference type="PANTHER" id="PTHR15160:SF1">
    <property type="entry name" value="VON HIPPEL-LINDAU DISEASE TUMOR SUPPRESSOR"/>
    <property type="match status" value="1"/>
</dbReference>
<dbReference type="SUPFAM" id="SSF103256">
    <property type="entry name" value="Hypothetical protein TM0160"/>
    <property type="match status" value="1"/>
</dbReference>
<dbReference type="AlphaFoldDB" id="A0A1H8ADY8"/>
<dbReference type="RefSeq" id="WP_092106253.1">
    <property type="nucleotide sequence ID" value="NZ_FOCN01000001.1"/>
</dbReference>
<proteinExistence type="predicted"/>
<dbReference type="InterPro" id="IPR036104">
    <property type="entry name" value="BFN_sf"/>
</dbReference>
<gene>
    <name evidence="1" type="ORF">E3O10_11815</name>
</gene>